<reference evidence="1 2" key="1">
    <citation type="journal article" date="2019" name="Sci. Rep.">
        <title>Orb-weaving spider Araneus ventricosus genome elucidates the spidroin gene catalogue.</title>
        <authorList>
            <person name="Kono N."/>
            <person name="Nakamura H."/>
            <person name="Ohtoshi R."/>
            <person name="Moran D.A.P."/>
            <person name="Shinohara A."/>
            <person name="Yoshida Y."/>
            <person name="Fujiwara M."/>
            <person name="Mori M."/>
            <person name="Tomita M."/>
            <person name="Arakawa K."/>
        </authorList>
    </citation>
    <scope>NUCLEOTIDE SEQUENCE [LARGE SCALE GENOMIC DNA]</scope>
</reference>
<proteinExistence type="predicted"/>
<evidence type="ECO:0000313" key="2">
    <source>
        <dbReference type="Proteomes" id="UP000499080"/>
    </source>
</evidence>
<name>A0A4Y2KDQ7_ARAVE</name>
<dbReference type="Proteomes" id="UP000499080">
    <property type="component" value="Unassembled WGS sequence"/>
</dbReference>
<comment type="caution">
    <text evidence="1">The sequence shown here is derived from an EMBL/GenBank/DDBJ whole genome shotgun (WGS) entry which is preliminary data.</text>
</comment>
<accession>A0A4Y2KDQ7</accession>
<evidence type="ECO:0000313" key="1">
    <source>
        <dbReference type="EMBL" id="GBN00438.1"/>
    </source>
</evidence>
<gene>
    <name evidence="1" type="ORF">AVEN_123032_1</name>
</gene>
<keyword evidence="2" id="KW-1185">Reference proteome</keyword>
<organism evidence="1 2">
    <name type="scientific">Araneus ventricosus</name>
    <name type="common">Orbweaver spider</name>
    <name type="synonym">Epeira ventricosa</name>
    <dbReference type="NCBI Taxonomy" id="182803"/>
    <lineage>
        <taxon>Eukaryota</taxon>
        <taxon>Metazoa</taxon>
        <taxon>Ecdysozoa</taxon>
        <taxon>Arthropoda</taxon>
        <taxon>Chelicerata</taxon>
        <taxon>Arachnida</taxon>
        <taxon>Araneae</taxon>
        <taxon>Araneomorphae</taxon>
        <taxon>Entelegynae</taxon>
        <taxon>Araneoidea</taxon>
        <taxon>Araneidae</taxon>
        <taxon>Araneus</taxon>
    </lineage>
</organism>
<dbReference type="EMBL" id="BGPR01004517">
    <property type="protein sequence ID" value="GBN00438.1"/>
    <property type="molecule type" value="Genomic_DNA"/>
</dbReference>
<sequence length="132" mass="15338">MVRHAPSAVQYDRMQERAKCNIDDKGDYDVHSVIEDASTLLEDSRVYRNLSCECAKKRNKLRKISDTLRVRYNPKERMYSLSAACWQEYSKLLKVLEKTLKLSTPVVLIPQNVTEPKESSTVLNMMNTIRKL</sequence>
<protein>
    <submittedName>
        <fullName evidence="1">Uncharacterized protein</fullName>
    </submittedName>
</protein>
<dbReference type="AlphaFoldDB" id="A0A4Y2KDQ7"/>